<dbReference type="InterPro" id="IPR038503">
    <property type="entry name" value="SpoIIIAH_sf"/>
</dbReference>
<proteinExistence type="predicted"/>
<dbReference type="Gene3D" id="1.10.287.4300">
    <property type="entry name" value="Stage III sporulation protein AH-like"/>
    <property type="match status" value="1"/>
</dbReference>
<evidence type="ECO:0000313" key="1">
    <source>
        <dbReference type="EMBL" id="ABB15718.1"/>
    </source>
</evidence>
<protein>
    <recommendedName>
        <fullName evidence="3">Stage III sporulation protein AH</fullName>
    </recommendedName>
</protein>
<gene>
    <name evidence="1" type="ordered locus">CHY_2000</name>
</gene>
<keyword evidence="2" id="KW-1185">Reference proteome</keyword>
<dbReference type="InterPro" id="IPR024232">
    <property type="entry name" value="SpoIIIAH"/>
</dbReference>
<sequence>MKYWKGGAGLYVIKKQWLVGLGIFLALVLALVVTVPRPEESITSTKPNTVVDSSLTTAKNLGEFRLMREKNRSYLIESLKELGTNRQAAEERILKILDFKEKESFLEETLKARYDTDVVAYLQDTQAVVVMKKEEDDKIRLEIRDFVAQNLNYPPGKVLVIFK</sequence>
<dbReference type="EMBL" id="CP000141">
    <property type="protein sequence ID" value="ABB15718.1"/>
    <property type="molecule type" value="Genomic_DNA"/>
</dbReference>
<dbReference type="Proteomes" id="UP000002706">
    <property type="component" value="Chromosome"/>
</dbReference>
<dbReference type="InParanoid" id="Q3AAL5"/>
<name>Q3AAL5_CARHZ</name>
<accession>Q3AAL5</accession>
<evidence type="ECO:0000313" key="2">
    <source>
        <dbReference type="Proteomes" id="UP000002706"/>
    </source>
</evidence>
<dbReference type="Pfam" id="PF12685">
    <property type="entry name" value="SpoIIIAH"/>
    <property type="match status" value="1"/>
</dbReference>
<organism evidence="1 2">
    <name type="scientific">Carboxydothermus hydrogenoformans (strain ATCC BAA-161 / DSM 6008 / Z-2901)</name>
    <dbReference type="NCBI Taxonomy" id="246194"/>
    <lineage>
        <taxon>Bacteria</taxon>
        <taxon>Bacillati</taxon>
        <taxon>Bacillota</taxon>
        <taxon>Clostridia</taxon>
        <taxon>Thermoanaerobacterales</taxon>
        <taxon>Thermoanaerobacteraceae</taxon>
        <taxon>Carboxydothermus</taxon>
    </lineage>
</organism>
<evidence type="ECO:0008006" key="3">
    <source>
        <dbReference type="Google" id="ProtNLM"/>
    </source>
</evidence>
<dbReference type="AlphaFoldDB" id="Q3AAL5"/>
<reference evidence="1 2" key="1">
    <citation type="journal article" date="2005" name="PLoS Genet.">
        <title>Life in hot carbon monoxide: the complete genome sequence of Carboxydothermus hydrogenoformans Z-2901.</title>
        <authorList>
            <person name="Wu M."/>
            <person name="Ren Q."/>
            <person name="Durkin A.S."/>
            <person name="Daugherty S.C."/>
            <person name="Brinkac L.M."/>
            <person name="Dodson R.J."/>
            <person name="Madupu R."/>
            <person name="Sullivan S.A."/>
            <person name="Kolonay J.F."/>
            <person name="Haft D.H."/>
            <person name="Nelson W.C."/>
            <person name="Tallon L.J."/>
            <person name="Jones K.M."/>
            <person name="Ulrich L.E."/>
            <person name="Gonzalez J.M."/>
            <person name="Zhulin I.B."/>
            <person name="Robb F.T."/>
            <person name="Eisen J.A."/>
        </authorList>
    </citation>
    <scope>NUCLEOTIDE SEQUENCE [LARGE SCALE GENOMIC DNA]</scope>
    <source>
        <strain evidence="2">ATCC BAA-161 / DSM 6008 / Z-2901</strain>
    </source>
</reference>
<dbReference type="HOGENOM" id="CLU_1624153_0_0_9"/>
<dbReference type="KEGG" id="chy:CHY_2000"/>
<dbReference type="STRING" id="246194.CHY_2000"/>